<protein>
    <submittedName>
        <fullName evidence="1">Uncharacterized protein</fullName>
    </submittedName>
</protein>
<evidence type="ECO:0000313" key="2">
    <source>
        <dbReference type="Proteomes" id="UP000694044"/>
    </source>
</evidence>
<organism evidence="1 2">
    <name type="scientific">Phytophthora pseudosyringae</name>
    <dbReference type="NCBI Taxonomy" id="221518"/>
    <lineage>
        <taxon>Eukaryota</taxon>
        <taxon>Sar</taxon>
        <taxon>Stramenopiles</taxon>
        <taxon>Oomycota</taxon>
        <taxon>Peronosporomycetes</taxon>
        <taxon>Peronosporales</taxon>
        <taxon>Peronosporaceae</taxon>
        <taxon>Phytophthora</taxon>
    </lineage>
</organism>
<keyword evidence="2" id="KW-1185">Reference proteome</keyword>
<dbReference type="OrthoDB" id="129047at2759"/>
<dbReference type="PANTHER" id="PTHR33129:SF1">
    <property type="entry name" value="ATP-BINDING PROTEIN"/>
    <property type="match status" value="1"/>
</dbReference>
<dbReference type="PANTHER" id="PTHR33129">
    <property type="entry name" value="PROTEIN KINASE DOMAIN-CONTAINING PROTEIN-RELATED"/>
    <property type="match status" value="1"/>
</dbReference>
<dbReference type="Proteomes" id="UP000694044">
    <property type="component" value="Unassembled WGS sequence"/>
</dbReference>
<proteinExistence type="predicted"/>
<dbReference type="EMBL" id="JAGDFM010000901">
    <property type="protein sequence ID" value="KAG7375844.1"/>
    <property type="molecule type" value="Genomic_DNA"/>
</dbReference>
<accession>A0A8T1V8F4</accession>
<comment type="caution">
    <text evidence="1">The sequence shown here is derived from an EMBL/GenBank/DDBJ whole genome shotgun (WGS) entry which is preliminary data.</text>
</comment>
<sequence>MLNAGEEFVTVTGTPGIGKSVFYAYFFQRWRKEVKNTWVIATAYRNQKLVKATVFKESNEGEKLHRAEEAIDDVVEKAEREKKKIMLLCDGPPELFRGDTQMVVFTSPNVKWIKSVRKDICTLYMPLWTCEELQEAAFALGLAESSGITDEVVEARFNTFGGVARECFLPTRLCDDMQRELVTEIKQISDPGELENLCDGMPNREVCHRVLHYVPGDSKMWADTQLASPFVVEKVAQRMLRGVENNREKLRTALKGIPQGASLRGWLLETGVHEGLQRGCELKARLLQDNGTTGNSDNSDDQLQQTFQIAESHQPDEFKLKDLSPAAATRGPYHKPESDQFESIDGFYLPKMDSTEVTAPQLVVGTLLIS</sequence>
<reference evidence="1" key="1">
    <citation type="submission" date="2021-02" db="EMBL/GenBank/DDBJ databases">
        <authorList>
            <person name="Palmer J.M."/>
        </authorList>
    </citation>
    <scope>NUCLEOTIDE SEQUENCE</scope>
    <source>
        <strain evidence="1">SCRP734</strain>
    </source>
</reference>
<evidence type="ECO:0000313" key="1">
    <source>
        <dbReference type="EMBL" id="KAG7375844.1"/>
    </source>
</evidence>
<dbReference type="InterPro" id="IPR052980">
    <property type="entry name" value="Crinkler_effector"/>
</dbReference>
<gene>
    <name evidence="1" type="ORF">PHYPSEUDO_015129</name>
</gene>
<dbReference type="AlphaFoldDB" id="A0A8T1V8F4"/>
<name>A0A8T1V8F4_9STRA</name>